<sequence length="122" mass="13746">MATADNPPREPSAYRPTFHFTQRFHDRYEDDRPPRHLDDEIVATCITDGAVTKADPGTVWFRATFGGVTYRLVVDVNVGEVVTGYPISINTEAARDSGRWTSEQIEDIREFIATDPRSDGSR</sequence>
<comment type="caution">
    <text evidence="1">The sequence shown here is derived from an EMBL/GenBank/DDBJ whole genome shotgun (WGS) entry which is preliminary data.</text>
</comment>
<organism evidence="1 2">
    <name type="scientific">Haloarcula pellucida</name>
    <dbReference type="NCBI Taxonomy" id="1427151"/>
    <lineage>
        <taxon>Archaea</taxon>
        <taxon>Methanobacteriati</taxon>
        <taxon>Methanobacteriota</taxon>
        <taxon>Stenosarchaea group</taxon>
        <taxon>Halobacteria</taxon>
        <taxon>Halobacteriales</taxon>
        <taxon>Haloarculaceae</taxon>
        <taxon>Haloarcula</taxon>
    </lineage>
</organism>
<evidence type="ECO:0000313" key="1">
    <source>
        <dbReference type="EMBL" id="GGO03600.1"/>
    </source>
</evidence>
<evidence type="ECO:0000313" key="2">
    <source>
        <dbReference type="Proteomes" id="UP000605784"/>
    </source>
</evidence>
<name>A0A830GSZ9_9EURY</name>
<accession>A0A830GSZ9</accession>
<dbReference type="RefSeq" id="WP_189002054.1">
    <property type="nucleotide sequence ID" value="NZ_BMOU01000008.1"/>
</dbReference>
<reference evidence="1" key="1">
    <citation type="journal article" date="2014" name="Int. J. Syst. Evol. Microbiol.">
        <title>Complete genome sequence of Corynebacterium casei LMG S-19264T (=DSM 44701T), isolated from a smear-ripened cheese.</title>
        <authorList>
            <consortium name="US DOE Joint Genome Institute (JGI-PGF)"/>
            <person name="Walter F."/>
            <person name="Albersmeier A."/>
            <person name="Kalinowski J."/>
            <person name="Ruckert C."/>
        </authorList>
    </citation>
    <scope>NUCLEOTIDE SEQUENCE</scope>
    <source>
        <strain evidence="1">JCM 17820</strain>
    </source>
</reference>
<protein>
    <submittedName>
        <fullName evidence="1">Uncharacterized protein</fullName>
    </submittedName>
</protein>
<proteinExistence type="predicted"/>
<gene>
    <name evidence="1" type="ORF">GCM10009030_39430</name>
</gene>
<keyword evidence="2" id="KW-1185">Reference proteome</keyword>
<dbReference type="EMBL" id="BMOU01000008">
    <property type="protein sequence ID" value="GGO03600.1"/>
    <property type="molecule type" value="Genomic_DNA"/>
</dbReference>
<reference evidence="1" key="2">
    <citation type="submission" date="2020-09" db="EMBL/GenBank/DDBJ databases">
        <authorList>
            <person name="Sun Q."/>
            <person name="Ohkuma M."/>
        </authorList>
    </citation>
    <scope>NUCLEOTIDE SEQUENCE</scope>
    <source>
        <strain evidence="1">JCM 17820</strain>
    </source>
</reference>
<dbReference type="Proteomes" id="UP000605784">
    <property type="component" value="Unassembled WGS sequence"/>
</dbReference>
<dbReference type="AlphaFoldDB" id="A0A830GSZ9"/>